<evidence type="ECO:0000313" key="2">
    <source>
        <dbReference type="EMBL" id="MBY8888787.1"/>
    </source>
</evidence>
<accession>A0ABS7R002</accession>
<dbReference type="RefSeq" id="WP_222981545.1">
    <property type="nucleotide sequence ID" value="NZ_JAINVZ010000029.1"/>
</dbReference>
<protein>
    <recommendedName>
        <fullName evidence="4">Secreted protein</fullName>
    </recommendedName>
</protein>
<gene>
    <name evidence="2" type="ORF">K7472_28655</name>
</gene>
<evidence type="ECO:0008006" key="4">
    <source>
        <dbReference type="Google" id="ProtNLM"/>
    </source>
</evidence>
<sequence length="88" mass="9428">MKLALKRGLVTAVASLAVVSGTAATASAAETCHHPAPVSHRGDHGRHHRHCANRHWKHMRHSGARGTGLFVVKGTKVVRSTTAVLRVR</sequence>
<evidence type="ECO:0000256" key="1">
    <source>
        <dbReference type="SAM" id="SignalP"/>
    </source>
</evidence>
<keyword evidence="3" id="KW-1185">Reference proteome</keyword>
<name>A0ABS7R002_9ACTN</name>
<dbReference type="EMBL" id="JAINVZ010000029">
    <property type="protein sequence ID" value="MBY8888787.1"/>
    <property type="molecule type" value="Genomic_DNA"/>
</dbReference>
<evidence type="ECO:0000313" key="3">
    <source>
        <dbReference type="Proteomes" id="UP001198565"/>
    </source>
</evidence>
<organism evidence="2 3">
    <name type="scientific">Streptantibioticus parmotrematis</name>
    <dbReference type="NCBI Taxonomy" id="2873249"/>
    <lineage>
        <taxon>Bacteria</taxon>
        <taxon>Bacillati</taxon>
        <taxon>Actinomycetota</taxon>
        <taxon>Actinomycetes</taxon>
        <taxon>Kitasatosporales</taxon>
        <taxon>Streptomycetaceae</taxon>
        <taxon>Streptantibioticus</taxon>
    </lineage>
</organism>
<comment type="caution">
    <text evidence="2">The sequence shown here is derived from an EMBL/GenBank/DDBJ whole genome shotgun (WGS) entry which is preliminary data.</text>
</comment>
<feature type="chain" id="PRO_5047370045" description="Secreted protein" evidence="1">
    <location>
        <begin position="29"/>
        <end position="88"/>
    </location>
</feature>
<keyword evidence="1" id="KW-0732">Signal</keyword>
<feature type="signal peptide" evidence="1">
    <location>
        <begin position="1"/>
        <end position="28"/>
    </location>
</feature>
<reference evidence="2 3" key="1">
    <citation type="submission" date="2021-08" db="EMBL/GenBank/DDBJ databases">
        <title>Streptomyces sp. PTM05 isolated from lichen.</title>
        <authorList>
            <person name="Somphong A."/>
            <person name="Phongsopitanun W."/>
            <person name="Tanasupawat S."/>
        </authorList>
    </citation>
    <scope>NUCLEOTIDE SEQUENCE [LARGE SCALE GENOMIC DNA]</scope>
    <source>
        <strain evidence="2 3">Ptm05</strain>
    </source>
</reference>
<proteinExistence type="predicted"/>
<dbReference type="Proteomes" id="UP001198565">
    <property type="component" value="Unassembled WGS sequence"/>
</dbReference>